<dbReference type="InterPro" id="IPR000847">
    <property type="entry name" value="LysR_HTH_N"/>
</dbReference>
<comment type="similarity">
    <text evidence="1">Belongs to the LysR transcriptional regulatory family.</text>
</comment>
<organism evidence="6 7">
    <name type="scientific">Psychromonas ingrahamii (strain DSM 17664 / CCUG 51855 / 37)</name>
    <dbReference type="NCBI Taxonomy" id="357804"/>
    <lineage>
        <taxon>Bacteria</taxon>
        <taxon>Pseudomonadati</taxon>
        <taxon>Pseudomonadota</taxon>
        <taxon>Gammaproteobacteria</taxon>
        <taxon>Alteromonadales</taxon>
        <taxon>Psychromonadaceae</taxon>
        <taxon>Psychromonas</taxon>
    </lineage>
</organism>
<dbReference type="InterPro" id="IPR036388">
    <property type="entry name" value="WH-like_DNA-bd_sf"/>
</dbReference>
<dbReference type="eggNOG" id="COG0583">
    <property type="taxonomic scope" value="Bacteria"/>
</dbReference>
<dbReference type="OrthoDB" id="9803735at2"/>
<evidence type="ECO:0000256" key="3">
    <source>
        <dbReference type="ARBA" id="ARBA00023125"/>
    </source>
</evidence>
<dbReference type="InterPro" id="IPR037404">
    <property type="entry name" value="IlvY_PBP2"/>
</dbReference>
<keyword evidence="4" id="KW-0804">Transcription</keyword>
<dbReference type="Pfam" id="PF00126">
    <property type="entry name" value="HTH_1"/>
    <property type="match status" value="1"/>
</dbReference>
<keyword evidence="7" id="KW-1185">Reference proteome</keyword>
<keyword evidence="3" id="KW-0238">DNA-binding</keyword>
<evidence type="ECO:0000259" key="5">
    <source>
        <dbReference type="PROSITE" id="PS50931"/>
    </source>
</evidence>
<sequence>MDIKSLQLFVHLASSLHFSKTAQAMHVSPSTLSRNIQRIEEELSTVLFVRDNRSVVLTEAGVLFKHYALQQIEQWLLLKRAINQSKSELEGQINLYCSVTAVYSHLPPILERFRRLHPKVEIKLSTGDSERAIDQVLGDQVDFAITAHPDNLSTRLHFIKLAEIPLSIIAPTTPCAVTQQVNQAKIDWQNITFILPEHGAIRRRFDNWYRLLKVGKPQIYATVAGHEALVSMVALGCGVGIAPDIVVENSPVRDRVQNISTPVPLQSFNLGICCYKTRVNEALISAFIGCIEG</sequence>
<dbReference type="EMBL" id="CP000510">
    <property type="protein sequence ID" value="ABM02697.1"/>
    <property type="molecule type" value="Genomic_DNA"/>
</dbReference>
<dbReference type="RefSeq" id="WP_011769260.1">
    <property type="nucleotide sequence ID" value="NC_008709.1"/>
</dbReference>
<dbReference type="InterPro" id="IPR036390">
    <property type="entry name" value="WH_DNA-bd_sf"/>
</dbReference>
<dbReference type="PANTHER" id="PTHR30126:SF81">
    <property type="entry name" value="HTH-TYPE TRANSCRIPTIONAL REGULATOR ILVY"/>
    <property type="match status" value="1"/>
</dbReference>
<dbReference type="Proteomes" id="UP000000639">
    <property type="component" value="Chromosome"/>
</dbReference>
<dbReference type="FunFam" id="1.10.10.10:FF:000001">
    <property type="entry name" value="LysR family transcriptional regulator"/>
    <property type="match status" value="1"/>
</dbReference>
<protein>
    <submittedName>
        <fullName evidence="6">Transcriptional regulator IlvY, substrate-binding, LysR family protein</fullName>
    </submittedName>
</protein>
<dbReference type="CDD" id="cd08430">
    <property type="entry name" value="PBP2_IlvY"/>
    <property type="match status" value="1"/>
</dbReference>
<dbReference type="NCBIfam" id="NF008722">
    <property type="entry name" value="PRK11716.1"/>
    <property type="match status" value="1"/>
</dbReference>
<dbReference type="PROSITE" id="PS50931">
    <property type="entry name" value="HTH_LYSR"/>
    <property type="match status" value="1"/>
</dbReference>
<dbReference type="PANTHER" id="PTHR30126">
    <property type="entry name" value="HTH-TYPE TRANSCRIPTIONAL REGULATOR"/>
    <property type="match status" value="1"/>
</dbReference>
<evidence type="ECO:0000256" key="4">
    <source>
        <dbReference type="ARBA" id="ARBA00023163"/>
    </source>
</evidence>
<dbReference type="AlphaFoldDB" id="A1ST82"/>
<proteinExistence type="inferred from homology"/>
<dbReference type="Gene3D" id="1.10.10.10">
    <property type="entry name" value="Winged helix-like DNA-binding domain superfamily/Winged helix DNA-binding domain"/>
    <property type="match status" value="1"/>
</dbReference>
<evidence type="ECO:0000256" key="1">
    <source>
        <dbReference type="ARBA" id="ARBA00009437"/>
    </source>
</evidence>
<dbReference type="SUPFAM" id="SSF46785">
    <property type="entry name" value="Winged helix' DNA-binding domain"/>
    <property type="match status" value="1"/>
</dbReference>
<dbReference type="GO" id="GO:0003700">
    <property type="term" value="F:DNA-binding transcription factor activity"/>
    <property type="evidence" value="ECO:0007669"/>
    <property type="project" value="InterPro"/>
</dbReference>
<dbReference type="KEGG" id="pin:Ping_0855"/>
<dbReference type="Gene3D" id="3.40.190.290">
    <property type="match status" value="1"/>
</dbReference>
<keyword evidence="2" id="KW-0805">Transcription regulation</keyword>
<name>A1ST82_PSYIN</name>
<dbReference type="STRING" id="357804.Ping_0855"/>
<gene>
    <name evidence="6" type="primary">ilvY</name>
    <name evidence="6" type="ordered locus">Ping_0855</name>
</gene>
<dbReference type="HOGENOM" id="CLU_039613_6_1_6"/>
<accession>A1ST82</accession>
<evidence type="ECO:0000313" key="6">
    <source>
        <dbReference type="EMBL" id="ABM02697.1"/>
    </source>
</evidence>
<reference evidence="6 7" key="1">
    <citation type="submission" date="2007-01" db="EMBL/GenBank/DDBJ databases">
        <title>Complete sequence of Psychromonas ingrahamii 37.</title>
        <authorList>
            <consortium name="US DOE Joint Genome Institute"/>
            <person name="Copeland A."/>
            <person name="Lucas S."/>
            <person name="Lapidus A."/>
            <person name="Barry K."/>
            <person name="Detter J.C."/>
            <person name="Glavina del Rio T."/>
            <person name="Hammon N."/>
            <person name="Israni S."/>
            <person name="Dalin E."/>
            <person name="Tice H."/>
            <person name="Pitluck S."/>
            <person name="Thompson L.S."/>
            <person name="Brettin T."/>
            <person name="Bruce D."/>
            <person name="Han C."/>
            <person name="Tapia R."/>
            <person name="Schmutz J."/>
            <person name="Larimer F."/>
            <person name="Land M."/>
            <person name="Hauser L."/>
            <person name="Kyrpides N."/>
            <person name="Ivanova N."/>
            <person name="Staley J."/>
            <person name="Richardson P."/>
        </authorList>
    </citation>
    <scope>NUCLEOTIDE SEQUENCE [LARGE SCALE GENOMIC DNA]</scope>
    <source>
        <strain evidence="6 7">37</strain>
    </source>
</reference>
<dbReference type="GO" id="GO:0000976">
    <property type="term" value="F:transcription cis-regulatory region binding"/>
    <property type="evidence" value="ECO:0007669"/>
    <property type="project" value="TreeGrafter"/>
</dbReference>
<feature type="domain" description="HTH lysR-type" evidence="5">
    <location>
        <begin position="1"/>
        <end position="58"/>
    </location>
</feature>
<evidence type="ECO:0000313" key="7">
    <source>
        <dbReference type="Proteomes" id="UP000000639"/>
    </source>
</evidence>
<evidence type="ECO:0000256" key="2">
    <source>
        <dbReference type="ARBA" id="ARBA00023015"/>
    </source>
</evidence>
<dbReference type="SUPFAM" id="SSF53850">
    <property type="entry name" value="Periplasmic binding protein-like II"/>
    <property type="match status" value="1"/>
</dbReference>
<dbReference type="Pfam" id="PF03466">
    <property type="entry name" value="LysR_substrate"/>
    <property type="match status" value="1"/>
</dbReference>
<dbReference type="InterPro" id="IPR005119">
    <property type="entry name" value="LysR_subst-bd"/>
</dbReference>